<dbReference type="GO" id="GO:0005829">
    <property type="term" value="C:cytosol"/>
    <property type="evidence" value="ECO:0007669"/>
    <property type="project" value="TreeGrafter"/>
</dbReference>
<comment type="function">
    <text evidence="3">Required for rescue of stalled ribosomes mediated by trans-translation. Binds to transfer-messenger RNA (tmRNA), required for stable association of tmRNA with ribosomes. tmRNA and SmpB together mimic tRNA shape, replacing the anticodon stem-loop with SmpB. tmRNA is encoded by the ssrA gene; the 2 termini fold to resemble tRNA(Ala) and it encodes a 'tag peptide', a short internal open reading frame. During trans-translation Ala-aminoacylated tmRNA acts like a tRNA, entering the A-site of stalled ribosomes, displacing the stalled mRNA. The ribosome then switches to translate the ORF on the tmRNA; the nascent peptide is terminated with the 'tag peptide' encoded by the tmRNA and targeted for degradation. The ribosome is freed to recommence translation, which seems to be the essential function of trans-translation.</text>
</comment>
<dbReference type="NCBIfam" id="TIGR00086">
    <property type="entry name" value="smpB"/>
    <property type="match status" value="1"/>
</dbReference>
<dbReference type="Pfam" id="PF01668">
    <property type="entry name" value="SmpB"/>
    <property type="match status" value="1"/>
</dbReference>
<feature type="region of interest" description="Disordered" evidence="4">
    <location>
        <begin position="127"/>
        <end position="152"/>
    </location>
</feature>
<dbReference type="HAMAP" id="MF_00023">
    <property type="entry name" value="SmpB"/>
    <property type="match status" value="1"/>
</dbReference>
<evidence type="ECO:0000256" key="3">
    <source>
        <dbReference type="HAMAP-Rule" id="MF_00023"/>
    </source>
</evidence>
<comment type="caution">
    <text evidence="5">The sequence shown here is derived from an EMBL/GenBank/DDBJ whole genome shotgun (WGS) entry which is preliminary data.</text>
</comment>
<dbReference type="GO" id="GO:0070930">
    <property type="term" value="P:trans-translation-dependent protein tagging"/>
    <property type="evidence" value="ECO:0007669"/>
    <property type="project" value="TreeGrafter"/>
</dbReference>
<protein>
    <recommendedName>
        <fullName evidence="3">SsrA-binding protein</fullName>
    </recommendedName>
    <alternativeName>
        <fullName evidence="3">Small protein B</fullName>
    </alternativeName>
</protein>
<dbReference type="PANTHER" id="PTHR30308:SF2">
    <property type="entry name" value="SSRA-BINDING PROTEIN"/>
    <property type="match status" value="1"/>
</dbReference>
<comment type="similarity">
    <text evidence="3">Belongs to the SmpB family.</text>
</comment>
<evidence type="ECO:0000313" key="5">
    <source>
        <dbReference type="EMBL" id="PIP56926.1"/>
    </source>
</evidence>
<dbReference type="InterPro" id="IPR023620">
    <property type="entry name" value="SmpB"/>
</dbReference>
<organism evidence="5 6">
    <name type="scientific">candidate division WWE3 bacterium CG22_combo_CG10-13_8_21_14_all_39_12</name>
    <dbReference type="NCBI Taxonomy" id="1975094"/>
    <lineage>
        <taxon>Bacteria</taxon>
        <taxon>Katanobacteria</taxon>
    </lineage>
</organism>
<evidence type="ECO:0000256" key="4">
    <source>
        <dbReference type="SAM" id="MobiDB-lite"/>
    </source>
</evidence>
<dbReference type="Proteomes" id="UP000228495">
    <property type="component" value="Unassembled WGS sequence"/>
</dbReference>
<dbReference type="GO" id="GO:0070929">
    <property type="term" value="P:trans-translation"/>
    <property type="evidence" value="ECO:0007669"/>
    <property type="project" value="UniProtKB-UniRule"/>
</dbReference>
<evidence type="ECO:0000256" key="2">
    <source>
        <dbReference type="ARBA" id="ARBA00022884"/>
    </source>
</evidence>
<dbReference type="CDD" id="cd09294">
    <property type="entry name" value="SmpB"/>
    <property type="match status" value="1"/>
</dbReference>
<accession>A0A2H0BGX6</accession>
<dbReference type="Gene3D" id="2.40.280.10">
    <property type="match status" value="1"/>
</dbReference>
<name>A0A2H0BGX6_UNCKA</name>
<dbReference type="PROSITE" id="PS01317">
    <property type="entry name" value="SSRP"/>
    <property type="match status" value="1"/>
</dbReference>
<dbReference type="InterPro" id="IPR020081">
    <property type="entry name" value="SsrA-bd_prot_CS"/>
</dbReference>
<dbReference type="EMBL" id="PCSU01000005">
    <property type="protein sequence ID" value="PIP56926.1"/>
    <property type="molecule type" value="Genomic_DNA"/>
</dbReference>
<keyword evidence="2 3" id="KW-0694">RNA-binding</keyword>
<dbReference type="AlphaFoldDB" id="A0A2H0BGX6"/>
<evidence type="ECO:0000256" key="1">
    <source>
        <dbReference type="ARBA" id="ARBA00022490"/>
    </source>
</evidence>
<dbReference type="InterPro" id="IPR000037">
    <property type="entry name" value="SsrA-bd_prot"/>
</dbReference>
<reference evidence="5 6" key="1">
    <citation type="submission" date="2017-09" db="EMBL/GenBank/DDBJ databases">
        <title>Depth-based differentiation of microbial function through sediment-hosted aquifers and enrichment of novel symbionts in the deep terrestrial subsurface.</title>
        <authorList>
            <person name="Probst A.J."/>
            <person name="Ladd B."/>
            <person name="Jarett J.K."/>
            <person name="Geller-Mcgrath D.E."/>
            <person name="Sieber C.M."/>
            <person name="Emerson J.B."/>
            <person name="Anantharaman K."/>
            <person name="Thomas B.C."/>
            <person name="Malmstrom R."/>
            <person name="Stieglmeier M."/>
            <person name="Klingl A."/>
            <person name="Woyke T."/>
            <person name="Ryan C.M."/>
            <person name="Banfield J.F."/>
        </authorList>
    </citation>
    <scope>NUCLEOTIDE SEQUENCE [LARGE SCALE GENOMIC DNA]</scope>
    <source>
        <strain evidence="5">CG22_combo_CG10-13_8_21_14_all_39_12</strain>
    </source>
</reference>
<gene>
    <name evidence="3" type="primary">smpB</name>
    <name evidence="5" type="ORF">COX05_00595</name>
</gene>
<proteinExistence type="inferred from homology"/>
<comment type="subcellular location">
    <subcellularLocation>
        <location evidence="3">Cytoplasm</location>
    </subcellularLocation>
    <text evidence="3">The tmRNA-SmpB complex associates with stalled 70S ribosomes.</text>
</comment>
<dbReference type="NCBIfam" id="NF003843">
    <property type="entry name" value="PRK05422.1"/>
    <property type="match status" value="1"/>
</dbReference>
<sequence>MATLATHKTALREYSILKTIEAGIALKGTEVKAAKSGHARISESYAKFNARGELMLINSYIGPYGKSTPAQQHHSYRTRTLLLNKRELQSLKANTAGKNLTIVPLRMYTVRQGLIKLELGLAKGKKEHDKRQAIKDRDSKRELDRTLKKYTH</sequence>
<dbReference type="PANTHER" id="PTHR30308">
    <property type="entry name" value="TMRNA-BINDING COMPONENT OF TRANS-TRANSLATION TAGGING COMPLEX"/>
    <property type="match status" value="1"/>
</dbReference>
<evidence type="ECO:0000313" key="6">
    <source>
        <dbReference type="Proteomes" id="UP000228495"/>
    </source>
</evidence>
<dbReference type="SUPFAM" id="SSF74982">
    <property type="entry name" value="Small protein B (SmpB)"/>
    <property type="match status" value="1"/>
</dbReference>
<dbReference type="GO" id="GO:0003723">
    <property type="term" value="F:RNA binding"/>
    <property type="evidence" value="ECO:0007669"/>
    <property type="project" value="UniProtKB-UniRule"/>
</dbReference>
<keyword evidence="1 3" id="KW-0963">Cytoplasm</keyword>